<dbReference type="InterPro" id="IPR050464">
    <property type="entry name" value="Zeta_carotene_desat/Oxidored"/>
</dbReference>
<keyword evidence="3" id="KW-1185">Reference proteome</keyword>
<dbReference type="PRINTS" id="PR00419">
    <property type="entry name" value="ADXRDTASE"/>
</dbReference>
<dbReference type="GO" id="GO:0016491">
    <property type="term" value="F:oxidoreductase activity"/>
    <property type="evidence" value="ECO:0007669"/>
    <property type="project" value="InterPro"/>
</dbReference>
<dbReference type="Pfam" id="PF01593">
    <property type="entry name" value="Amino_oxidase"/>
    <property type="match status" value="2"/>
</dbReference>
<reference evidence="2" key="1">
    <citation type="journal article" date="2023" name="Int. J. Syst. Evol. Microbiol.">
        <title>Mesoterricola silvestris gen. nov., sp. nov., Mesoterricola sediminis sp. nov., Geothrix oryzae sp. nov., Geothrix edaphica sp. nov., Geothrix rubra sp. nov., and Geothrix limicola sp. nov., six novel members of Acidobacteriota isolated from soils.</title>
        <authorList>
            <person name="Itoh H."/>
            <person name="Sugisawa Y."/>
            <person name="Mise K."/>
            <person name="Xu Z."/>
            <person name="Kuniyasu M."/>
            <person name="Ushijima N."/>
            <person name="Kawano K."/>
            <person name="Kobayashi E."/>
            <person name="Shiratori Y."/>
            <person name="Masuda Y."/>
            <person name="Senoo K."/>
        </authorList>
    </citation>
    <scope>NUCLEOTIDE SEQUENCE</scope>
    <source>
        <strain evidence="2">W786</strain>
    </source>
</reference>
<evidence type="ECO:0000313" key="3">
    <source>
        <dbReference type="Proteomes" id="UP001228113"/>
    </source>
</evidence>
<sequence length="411" mass="44754">MRIAVIGAGISGLGAARALTLGGAEVHVFEGAERIGGHTHTARLGDGTAVDTGFIVHNRENYPRFVALMEELGVPTCASDMSFAYAGPGFSWCSRGLNGLLAERRNALDPRFWAFWREVARFNAWGNALARDPAARETPLGEALDAAGFGADFRRAYLYPMAGAVWSTPPAAMEAFPLLALLRFFRNHGMLGFTTQHRWRTIPGGTSRYLEPLARPFSDRIRTGAAVREVRRTEAGAEVRVAGEGALGFDAVLLACHGDQALALLADADPLEREVLGAFRPNPSPTWLHTDASVLPRRRRGWASWNFKGEPGNPLLLTYHMNRLQPLGAAPDLFVTLHGEGRVDPSKVLARYDYAHPRFDLAALRAQGRWAEVSGRRRVHFAGAYWANGFHEDGLVSGLRAAEAILAGGPR</sequence>
<dbReference type="SUPFAM" id="SSF51905">
    <property type="entry name" value="FAD/NAD(P)-binding domain"/>
    <property type="match status" value="1"/>
</dbReference>
<feature type="domain" description="Amine oxidase" evidence="1">
    <location>
        <begin position="10"/>
        <end position="281"/>
    </location>
</feature>
<dbReference type="Gene3D" id="3.50.50.60">
    <property type="entry name" value="FAD/NAD(P)-binding domain"/>
    <property type="match status" value="1"/>
</dbReference>
<dbReference type="RefSeq" id="WP_243333101.1">
    <property type="nucleotide sequence ID" value="NZ_AP027081.1"/>
</dbReference>
<proteinExistence type="predicted"/>
<dbReference type="InterPro" id="IPR036188">
    <property type="entry name" value="FAD/NAD-bd_sf"/>
</dbReference>
<dbReference type="InterPro" id="IPR002937">
    <property type="entry name" value="Amino_oxidase"/>
</dbReference>
<dbReference type="AlphaFoldDB" id="A0AA48KGM5"/>
<dbReference type="Proteomes" id="UP001228113">
    <property type="component" value="Chromosome"/>
</dbReference>
<accession>A0AA48KGM5</accession>
<organism evidence="2 3">
    <name type="scientific">Mesoterricola sediminis</name>
    <dbReference type="NCBI Taxonomy" id="2927980"/>
    <lineage>
        <taxon>Bacteria</taxon>
        <taxon>Pseudomonadati</taxon>
        <taxon>Acidobacteriota</taxon>
        <taxon>Holophagae</taxon>
        <taxon>Holophagales</taxon>
        <taxon>Holophagaceae</taxon>
        <taxon>Mesoterricola</taxon>
    </lineage>
</organism>
<protein>
    <submittedName>
        <fullName evidence="2">Amine oxidase</fullName>
    </submittedName>
</protein>
<dbReference type="PANTHER" id="PTHR42923:SF17">
    <property type="entry name" value="AMINE OXIDASE DOMAIN-CONTAINING PROTEIN"/>
    <property type="match status" value="1"/>
</dbReference>
<dbReference type="KEGG" id="msea:METESE_25160"/>
<dbReference type="EMBL" id="AP027081">
    <property type="protein sequence ID" value="BDU77558.1"/>
    <property type="molecule type" value="Genomic_DNA"/>
</dbReference>
<name>A0AA48KGM5_9BACT</name>
<evidence type="ECO:0000313" key="2">
    <source>
        <dbReference type="EMBL" id="BDU77558.1"/>
    </source>
</evidence>
<dbReference type="PANTHER" id="PTHR42923">
    <property type="entry name" value="PROTOPORPHYRINOGEN OXIDASE"/>
    <property type="match status" value="1"/>
</dbReference>
<feature type="domain" description="Amine oxidase" evidence="1">
    <location>
        <begin position="354"/>
        <end position="406"/>
    </location>
</feature>
<gene>
    <name evidence="2" type="ORF">METESE_25160</name>
</gene>
<evidence type="ECO:0000259" key="1">
    <source>
        <dbReference type="Pfam" id="PF01593"/>
    </source>
</evidence>